<keyword evidence="2" id="KW-1185">Reference proteome</keyword>
<protein>
    <submittedName>
        <fullName evidence="1">Uncharacterized protein</fullName>
    </submittedName>
</protein>
<dbReference type="Proteomes" id="UP000036356">
    <property type="component" value="Unassembled WGS sequence"/>
</dbReference>
<organism evidence="1 2">
    <name type="scientific">Desulfosporosinus acididurans</name>
    <dbReference type="NCBI Taxonomy" id="476652"/>
    <lineage>
        <taxon>Bacteria</taxon>
        <taxon>Bacillati</taxon>
        <taxon>Bacillota</taxon>
        <taxon>Clostridia</taxon>
        <taxon>Eubacteriales</taxon>
        <taxon>Desulfitobacteriaceae</taxon>
        <taxon>Desulfosporosinus</taxon>
    </lineage>
</organism>
<dbReference type="STRING" id="476652.DEAC_c09760"/>
<accession>A0A0J1FUS9</accession>
<evidence type="ECO:0000313" key="1">
    <source>
        <dbReference type="EMBL" id="KLU67042.1"/>
    </source>
</evidence>
<name>A0A0J1FUS9_9FIRM</name>
<proteinExistence type="predicted"/>
<sequence length="123" mass="14972">MLLWSLMITLIILLWNTNLHWEWRVPLKLQMFIYAGKETLERKTKRIVYDWKKLREDELEKSIRDLHKEFPRLHNIHHCPVWIEVLLDQTMSIEARNKYLACLQRRFPDIEISEGQQECGELG</sequence>
<reference evidence="1 2" key="1">
    <citation type="submission" date="2015-06" db="EMBL/GenBank/DDBJ databases">
        <title>Draft genome of the moderately acidophilic sulfate reducer Candidatus Desulfosporosinus acididurans strain M1.</title>
        <authorList>
            <person name="Poehlein A."/>
            <person name="Petzsch P."/>
            <person name="Johnson B.D."/>
            <person name="Schloemann M."/>
            <person name="Daniel R."/>
            <person name="Muehling M."/>
        </authorList>
    </citation>
    <scope>NUCLEOTIDE SEQUENCE [LARGE SCALE GENOMIC DNA]</scope>
    <source>
        <strain evidence="1 2">M1</strain>
    </source>
</reference>
<dbReference type="PATRIC" id="fig|476652.3.peg.1006"/>
<dbReference type="RefSeq" id="WP_047808891.1">
    <property type="nucleotide sequence ID" value="NZ_LDZY01000003.1"/>
</dbReference>
<evidence type="ECO:0000313" key="2">
    <source>
        <dbReference type="Proteomes" id="UP000036356"/>
    </source>
</evidence>
<dbReference type="AlphaFoldDB" id="A0A0J1FUS9"/>
<gene>
    <name evidence="1" type="ORF">DEAC_c09760</name>
</gene>
<comment type="caution">
    <text evidence="1">The sequence shown here is derived from an EMBL/GenBank/DDBJ whole genome shotgun (WGS) entry which is preliminary data.</text>
</comment>
<dbReference type="EMBL" id="LDZY01000003">
    <property type="protein sequence ID" value="KLU67042.1"/>
    <property type="molecule type" value="Genomic_DNA"/>
</dbReference>